<dbReference type="Pfam" id="PF01926">
    <property type="entry name" value="MMR_HSR1"/>
    <property type="match status" value="1"/>
</dbReference>
<dbReference type="Pfam" id="PF12631">
    <property type="entry name" value="MnmE_helical"/>
    <property type="match status" value="1"/>
</dbReference>
<keyword evidence="9" id="KW-0630">Potassium</keyword>
<dbReference type="PANTHER" id="PTHR42714:SF2">
    <property type="entry name" value="TRNA MODIFICATION GTPASE GTPBP3, MITOCHONDRIAL"/>
    <property type="match status" value="1"/>
</dbReference>
<dbReference type="Gene3D" id="3.30.1360.120">
    <property type="entry name" value="Probable tRNA modification gtpase trme, domain 1"/>
    <property type="match status" value="1"/>
</dbReference>
<evidence type="ECO:0000256" key="11">
    <source>
        <dbReference type="RuleBase" id="RU003313"/>
    </source>
</evidence>
<keyword evidence="3" id="KW-0963">Cytoplasm</keyword>
<feature type="domain" description="FBD" evidence="13">
    <location>
        <begin position="28"/>
        <end position="99"/>
    </location>
</feature>
<evidence type="ECO:0000256" key="10">
    <source>
        <dbReference type="ARBA" id="ARBA00023134"/>
    </source>
</evidence>
<organism evidence="14 15">
    <name type="scientific">Anisodus tanguticus</name>
    <dbReference type="NCBI Taxonomy" id="243964"/>
    <lineage>
        <taxon>Eukaryota</taxon>
        <taxon>Viridiplantae</taxon>
        <taxon>Streptophyta</taxon>
        <taxon>Embryophyta</taxon>
        <taxon>Tracheophyta</taxon>
        <taxon>Spermatophyta</taxon>
        <taxon>Magnoliopsida</taxon>
        <taxon>eudicotyledons</taxon>
        <taxon>Gunneridae</taxon>
        <taxon>Pentapetalae</taxon>
        <taxon>asterids</taxon>
        <taxon>lamiids</taxon>
        <taxon>Solanales</taxon>
        <taxon>Solanaceae</taxon>
        <taxon>Solanoideae</taxon>
        <taxon>Hyoscyameae</taxon>
        <taxon>Anisodus</taxon>
    </lineage>
</organism>
<dbReference type="InterPro" id="IPR004520">
    <property type="entry name" value="GTPase_MnmE"/>
</dbReference>
<reference evidence="14" key="1">
    <citation type="submission" date="2023-12" db="EMBL/GenBank/DDBJ databases">
        <title>Genome assembly of Anisodus tanguticus.</title>
        <authorList>
            <person name="Wang Y.-J."/>
        </authorList>
    </citation>
    <scope>NUCLEOTIDE SEQUENCE</scope>
    <source>
        <strain evidence="14">KB-2021</strain>
        <tissue evidence="14">Leaf</tissue>
    </source>
</reference>
<gene>
    <name evidence="14" type="ORF">RND71_027950</name>
</gene>
<protein>
    <recommendedName>
        <fullName evidence="13">FBD domain-containing protein</fullName>
    </recommendedName>
</protein>
<dbReference type="InterPro" id="IPR027368">
    <property type="entry name" value="MnmE_dom2"/>
</dbReference>
<evidence type="ECO:0000256" key="1">
    <source>
        <dbReference type="ARBA" id="ARBA00004229"/>
    </source>
</evidence>
<dbReference type="SUPFAM" id="SSF52540">
    <property type="entry name" value="P-loop containing nucleoside triphosphate hydrolases"/>
    <property type="match status" value="1"/>
</dbReference>
<dbReference type="InterPro" id="IPR005225">
    <property type="entry name" value="Small_GTP-bd"/>
</dbReference>
<evidence type="ECO:0000259" key="13">
    <source>
        <dbReference type="SMART" id="SM00579"/>
    </source>
</evidence>
<dbReference type="PANTHER" id="PTHR42714">
    <property type="entry name" value="TRNA MODIFICATION GTPASE GTPBP3"/>
    <property type="match status" value="1"/>
</dbReference>
<dbReference type="SMART" id="SM00579">
    <property type="entry name" value="FBD"/>
    <property type="match status" value="1"/>
</dbReference>
<keyword evidence="10 11" id="KW-0342">GTP-binding</keyword>
<comment type="subcellular location">
    <subcellularLocation>
        <location evidence="1">Plastid</location>
        <location evidence="1">Chloroplast</location>
    </subcellularLocation>
</comment>
<evidence type="ECO:0000256" key="4">
    <source>
        <dbReference type="ARBA" id="ARBA00022694"/>
    </source>
</evidence>
<keyword evidence="4 11" id="KW-0819">tRNA processing</keyword>
<dbReference type="GO" id="GO:0042802">
    <property type="term" value="F:identical protein binding"/>
    <property type="evidence" value="ECO:0007669"/>
    <property type="project" value="UniProtKB-ARBA"/>
</dbReference>
<dbReference type="GO" id="GO:0046872">
    <property type="term" value="F:metal ion binding"/>
    <property type="evidence" value="ECO:0007669"/>
    <property type="project" value="UniProtKB-KW"/>
</dbReference>
<dbReference type="InterPro" id="IPR025867">
    <property type="entry name" value="MnmE_helical"/>
</dbReference>
<dbReference type="CDD" id="cd14858">
    <property type="entry name" value="TrmE_N"/>
    <property type="match status" value="1"/>
</dbReference>
<dbReference type="InterPro" id="IPR031168">
    <property type="entry name" value="G_TrmE"/>
</dbReference>
<keyword evidence="7" id="KW-0378">Hydrolase</keyword>
<comment type="similarity">
    <text evidence="2 11">Belongs to the TRAFAC class TrmE-Era-EngA-EngB-Septin-like GTPase superfamily. TrmE GTPase family.</text>
</comment>
<feature type="region of interest" description="Disordered" evidence="12">
    <location>
        <begin position="688"/>
        <end position="715"/>
    </location>
</feature>
<evidence type="ECO:0000256" key="5">
    <source>
        <dbReference type="ARBA" id="ARBA00022723"/>
    </source>
</evidence>
<evidence type="ECO:0000256" key="3">
    <source>
        <dbReference type="ARBA" id="ARBA00022490"/>
    </source>
</evidence>
<dbReference type="Pfam" id="PF10396">
    <property type="entry name" value="TrmE_N"/>
    <property type="match status" value="1"/>
</dbReference>
<sequence>MNWFYLDVQLIVLVQTQEVKKRVRKAVRCLHHHLKVLRLCGYYGRTSELELVRYFLENAIALEKIIVDPRIQYLSRLPLSLEEIEKEQMARNFAKLQLESENIVVLEELGFSAKVSIFVCCIEYCGAETIGFDAKVSIFVCCVEYFGAERIDSTLVLKQDERLLGSGTVSPVDPAVNTSTIAAIVTSLGGPAAAVGIIRLSGPSAVPIVGCVFRPKVNKKKRNASEWRPKSHVIEYGVVSDSQGNVIDEVLVVPMLAPKSYTREDVVELQCHGTEVCLQRVLRACLEAGARLAEPGEFTLRAFLNGRLDLSQAENVEKLISAKSVAAADAALAGIEGGFSSLVKSLRTQCMELLTEIEARLDFDDEMPPLDLNLIMDKIYRMLHDLDNALETANYDKLLQSGLQIAIIGRPNVGKSSLLNAWSKTDRAIVTNIAGTTRDVVEASVSVRGVPVTLLDTAGIRETDDVVEKIVKVLGECSCHPMMVPDYGTSALYFLNPINDTVSLSLFRVERSEAVAKNADVVIMTTSAAEGWTLEDTKLLERIQRNQTASGCSSPLILVINKIDCAPSDSYEWVNTCGFSFNKHIPTCAVNGRGIQELEAAIIEIMGLNTIPVGGRRWTVNQRQCEQLIRTKKAFVRLKSSIQEDMPFDFWTIDLREAALALGQISGEDISEEILSNIFELTKDELKERKKRKKEKEKERERKQEEKERKGEEET</sequence>
<keyword evidence="5" id="KW-0479">Metal-binding</keyword>
<evidence type="ECO:0000313" key="15">
    <source>
        <dbReference type="Proteomes" id="UP001291623"/>
    </source>
</evidence>
<evidence type="ECO:0000256" key="12">
    <source>
        <dbReference type="SAM" id="MobiDB-lite"/>
    </source>
</evidence>
<keyword evidence="6 11" id="KW-0547">Nucleotide-binding</keyword>
<evidence type="ECO:0000256" key="7">
    <source>
        <dbReference type="ARBA" id="ARBA00022801"/>
    </source>
</evidence>
<comment type="caution">
    <text evidence="14">The sequence shown here is derived from an EMBL/GenBank/DDBJ whole genome shotgun (WGS) entry which is preliminary data.</text>
</comment>
<evidence type="ECO:0000256" key="6">
    <source>
        <dbReference type="ARBA" id="ARBA00022741"/>
    </source>
</evidence>
<evidence type="ECO:0000313" key="14">
    <source>
        <dbReference type="EMBL" id="KAK4352432.1"/>
    </source>
</evidence>
<evidence type="ECO:0000256" key="8">
    <source>
        <dbReference type="ARBA" id="ARBA00022842"/>
    </source>
</evidence>
<dbReference type="FunFam" id="3.40.50.300:FF:000494">
    <property type="entry name" value="tRNA modification GTPase MnmE"/>
    <property type="match status" value="1"/>
</dbReference>
<dbReference type="Proteomes" id="UP001291623">
    <property type="component" value="Unassembled WGS sequence"/>
</dbReference>
<dbReference type="HAMAP" id="MF_00379">
    <property type="entry name" value="GTPase_MnmE"/>
    <property type="match status" value="1"/>
</dbReference>
<dbReference type="GO" id="GO:0030488">
    <property type="term" value="P:tRNA methylation"/>
    <property type="evidence" value="ECO:0007669"/>
    <property type="project" value="TreeGrafter"/>
</dbReference>
<dbReference type="InterPro" id="IPR027266">
    <property type="entry name" value="TrmE/GcvT-like"/>
</dbReference>
<keyword evidence="8" id="KW-0460">Magnesium</keyword>
<dbReference type="InterPro" id="IPR006566">
    <property type="entry name" value="FBD"/>
</dbReference>
<dbReference type="GO" id="GO:0005525">
    <property type="term" value="F:GTP binding"/>
    <property type="evidence" value="ECO:0007669"/>
    <property type="project" value="UniProtKB-KW"/>
</dbReference>
<dbReference type="NCBIfam" id="TIGR00231">
    <property type="entry name" value="small_GTP"/>
    <property type="match status" value="1"/>
</dbReference>
<evidence type="ECO:0000256" key="9">
    <source>
        <dbReference type="ARBA" id="ARBA00022958"/>
    </source>
</evidence>
<dbReference type="InterPro" id="IPR006073">
    <property type="entry name" value="GTP-bd"/>
</dbReference>
<dbReference type="GO" id="GO:0003924">
    <property type="term" value="F:GTPase activity"/>
    <property type="evidence" value="ECO:0007669"/>
    <property type="project" value="InterPro"/>
</dbReference>
<feature type="compositionally biased region" description="Basic and acidic residues" evidence="12">
    <location>
        <begin position="696"/>
        <end position="715"/>
    </location>
</feature>
<dbReference type="Pfam" id="PF08387">
    <property type="entry name" value="FBD"/>
    <property type="match status" value="1"/>
</dbReference>
<dbReference type="FunFam" id="3.30.1360.120:FF:000003">
    <property type="entry name" value="tRNA modification GTPase MnmE"/>
    <property type="match status" value="1"/>
</dbReference>
<dbReference type="Gene3D" id="1.20.120.430">
    <property type="entry name" value="tRNA modification GTPase MnmE domain 2"/>
    <property type="match status" value="2"/>
</dbReference>
<dbReference type="GO" id="GO:0005829">
    <property type="term" value="C:cytosol"/>
    <property type="evidence" value="ECO:0007669"/>
    <property type="project" value="TreeGrafter"/>
</dbReference>
<dbReference type="AlphaFoldDB" id="A0AAE1V278"/>
<dbReference type="CDD" id="cd04164">
    <property type="entry name" value="trmE"/>
    <property type="match status" value="1"/>
</dbReference>
<accession>A0AAE1V278</accession>
<name>A0AAE1V278_9SOLA</name>
<dbReference type="GO" id="GO:0009507">
    <property type="term" value="C:chloroplast"/>
    <property type="evidence" value="ECO:0007669"/>
    <property type="project" value="UniProtKB-SubCell"/>
</dbReference>
<evidence type="ECO:0000256" key="2">
    <source>
        <dbReference type="ARBA" id="ARBA00011043"/>
    </source>
</evidence>
<dbReference type="NCBIfam" id="TIGR00450">
    <property type="entry name" value="mnmE_trmE_thdF"/>
    <property type="match status" value="1"/>
</dbReference>
<proteinExistence type="inferred from homology"/>
<dbReference type="InterPro" id="IPR027417">
    <property type="entry name" value="P-loop_NTPase"/>
</dbReference>
<dbReference type="InterPro" id="IPR018948">
    <property type="entry name" value="GTP-bd_TrmE_N"/>
</dbReference>
<dbReference type="GO" id="GO:0002098">
    <property type="term" value="P:tRNA wobble uridine modification"/>
    <property type="evidence" value="ECO:0007669"/>
    <property type="project" value="TreeGrafter"/>
</dbReference>
<keyword evidence="15" id="KW-1185">Reference proteome</keyword>
<dbReference type="EMBL" id="JAVYJV010000015">
    <property type="protein sequence ID" value="KAK4352432.1"/>
    <property type="molecule type" value="Genomic_DNA"/>
</dbReference>